<feature type="transmembrane region" description="Helical" evidence="1">
    <location>
        <begin position="158"/>
        <end position="180"/>
    </location>
</feature>
<organism evidence="3 4">
    <name type="scientific">Lunasporangiospora selenospora</name>
    <dbReference type="NCBI Taxonomy" id="979761"/>
    <lineage>
        <taxon>Eukaryota</taxon>
        <taxon>Fungi</taxon>
        <taxon>Fungi incertae sedis</taxon>
        <taxon>Mucoromycota</taxon>
        <taxon>Mortierellomycotina</taxon>
        <taxon>Mortierellomycetes</taxon>
        <taxon>Mortierellales</taxon>
        <taxon>Mortierellaceae</taxon>
        <taxon>Lunasporangiospora</taxon>
    </lineage>
</organism>
<feature type="chain" id="PRO_5040181957" evidence="2">
    <location>
        <begin position="28"/>
        <end position="181"/>
    </location>
</feature>
<dbReference type="OrthoDB" id="2421005at2759"/>
<keyword evidence="1" id="KW-1133">Transmembrane helix</keyword>
<keyword evidence="4" id="KW-1185">Reference proteome</keyword>
<evidence type="ECO:0000313" key="3">
    <source>
        <dbReference type="EMBL" id="KAF9585544.1"/>
    </source>
</evidence>
<keyword evidence="2" id="KW-0732">Signal</keyword>
<feature type="signal peptide" evidence="2">
    <location>
        <begin position="1"/>
        <end position="27"/>
    </location>
</feature>
<dbReference type="Proteomes" id="UP000780801">
    <property type="component" value="Unassembled WGS sequence"/>
</dbReference>
<keyword evidence="1" id="KW-0812">Transmembrane</keyword>
<keyword evidence="1" id="KW-0472">Membrane</keyword>
<sequence length="181" mass="19548">MNHSSARRLALVVLVLLECCLFSLVSATITVTNPKASTKWSPGKTYNIEVTDDHQDGVNSWQVSLTVIGAECDGEICLTDGIVAEIAKDYNTGSKLTFKVPEGMVQHGKGFHIQFSNGGASPVYESEAFTIEKCKKDKRQLQKREDPVVGKNSNAAPFVLPAGFVTALVLVLSGVFAYLIV</sequence>
<evidence type="ECO:0000256" key="2">
    <source>
        <dbReference type="SAM" id="SignalP"/>
    </source>
</evidence>
<proteinExistence type="predicted"/>
<evidence type="ECO:0000313" key="4">
    <source>
        <dbReference type="Proteomes" id="UP000780801"/>
    </source>
</evidence>
<dbReference type="EMBL" id="JAABOA010000162">
    <property type="protein sequence ID" value="KAF9585544.1"/>
    <property type="molecule type" value="Genomic_DNA"/>
</dbReference>
<accession>A0A9P6G1U2</accession>
<evidence type="ECO:0000256" key="1">
    <source>
        <dbReference type="SAM" id="Phobius"/>
    </source>
</evidence>
<reference evidence="3" key="1">
    <citation type="journal article" date="2020" name="Fungal Divers.">
        <title>Resolving the Mortierellaceae phylogeny through synthesis of multi-gene phylogenetics and phylogenomics.</title>
        <authorList>
            <person name="Vandepol N."/>
            <person name="Liber J."/>
            <person name="Desiro A."/>
            <person name="Na H."/>
            <person name="Kennedy M."/>
            <person name="Barry K."/>
            <person name="Grigoriev I.V."/>
            <person name="Miller A.N."/>
            <person name="O'Donnell K."/>
            <person name="Stajich J.E."/>
            <person name="Bonito G."/>
        </authorList>
    </citation>
    <scope>NUCLEOTIDE SEQUENCE</scope>
    <source>
        <strain evidence="3">KOD1015</strain>
    </source>
</reference>
<name>A0A9P6G1U2_9FUNG</name>
<dbReference type="AlphaFoldDB" id="A0A9P6G1U2"/>
<comment type="caution">
    <text evidence="3">The sequence shown here is derived from an EMBL/GenBank/DDBJ whole genome shotgun (WGS) entry which is preliminary data.</text>
</comment>
<protein>
    <submittedName>
        <fullName evidence="3">Uncharacterized protein</fullName>
    </submittedName>
</protein>
<gene>
    <name evidence="3" type="ORF">BGW38_001882</name>
</gene>